<protein>
    <recommendedName>
        <fullName evidence="3">Ribbon-helix-helix protein, CopG family</fullName>
    </recommendedName>
</protein>
<keyword evidence="2" id="KW-1185">Reference proteome</keyword>
<dbReference type="InterPro" id="IPR053842">
    <property type="entry name" value="NikA-like"/>
</dbReference>
<comment type="caution">
    <text evidence="1">The sequence shown here is derived from an EMBL/GenBank/DDBJ whole genome shotgun (WGS) entry which is preliminary data.</text>
</comment>
<evidence type="ECO:0000313" key="2">
    <source>
        <dbReference type="Proteomes" id="UP000584642"/>
    </source>
</evidence>
<gene>
    <name evidence="1" type="ORF">HND93_08165</name>
</gene>
<sequence>MAATARLVVLMTPEEKRRLERRAKSAGVSTAEFVRRRITDDDLAEHRQEVESLLDALSAAEPGILARLDAALAETEALTAALRERRAP</sequence>
<evidence type="ECO:0000313" key="1">
    <source>
        <dbReference type="EMBL" id="NYZ19683.1"/>
    </source>
</evidence>
<organism evidence="1 2">
    <name type="scientific">Azospirillum oleiclasticum</name>
    <dbReference type="NCBI Taxonomy" id="2735135"/>
    <lineage>
        <taxon>Bacteria</taxon>
        <taxon>Pseudomonadati</taxon>
        <taxon>Pseudomonadota</taxon>
        <taxon>Alphaproteobacteria</taxon>
        <taxon>Rhodospirillales</taxon>
        <taxon>Azospirillaceae</taxon>
        <taxon>Azospirillum</taxon>
    </lineage>
</organism>
<evidence type="ECO:0008006" key="3">
    <source>
        <dbReference type="Google" id="ProtNLM"/>
    </source>
</evidence>
<dbReference type="Proteomes" id="UP000584642">
    <property type="component" value="Unassembled WGS sequence"/>
</dbReference>
<name>A0ABX2T963_9PROT</name>
<accession>A0ABX2T963</accession>
<reference evidence="1 2" key="1">
    <citation type="submission" date="2020-05" db="EMBL/GenBank/DDBJ databases">
        <title>Azospirillum oleiclasticum sp. nov, a nitrogen-fixing and heavy crude oil-emulsifying bacterium isolated from the crude oil of Yumen Oilfield.</title>
        <authorList>
            <person name="Wu D."/>
            <person name="Cai M."/>
            <person name="Zhang X."/>
        </authorList>
    </citation>
    <scope>NUCLEOTIDE SEQUENCE [LARGE SCALE GENOMIC DNA]</scope>
    <source>
        <strain evidence="1 2">ROY-1-1-2</strain>
    </source>
</reference>
<dbReference type="RefSeq" id="WP_180281455.1">
    <property type="nucleotide sequence ID" value="NZ_JABFDB010000004.1"/>
</dbReference>
<dbReference type="EMBL" id="JABFDB010000004">
    <property type="protein sequence ID" value="NYZ19683.1"/>
    <property type="molecule type" value="Genomic_DNA"/>
</dbReference>
<dbReference type="Pfam" id="PF21983">
    <property type="entry name" value="NikA-like"/>
    <property type="match status" value="1"/>
</dbReference>
<proteinExistence type="predicted"/>